<reference evidence="1 2" key="1">
    <citation type="journal article" date="2016" name="Nat. Commun.">
        <title>Thousands of microbial genomes shed light on interconnected biogeochemical processes in an aquifer system.</title>
        <authorList>
            <person name="Anantharaman K."/>
            <person name="Brown C.T."/>
            <person name="Hug L.A."/>
            <person name="Sharon I."/>
            <person name="Castelle C.J."/>
            <person name="Probst A.J."/>
            <person name="Thomas B.C."/>
            <person name="Singh A."/>
            <person name="Wilkins M.J."/>
            <person name="Karaoz U."/>
            <person name="Brodie E.L."/>
            <person name="Williams K.H."/>
            <person name="Hubbard S.S."/>
            <person name="Banfield J.F."/>
        </authorList>
    </citation>
    <scope>NUCLEOTIDE SEQUENCE [LARGE SCALE GENOMIC DNA]</scope>
</reference>
<dbReference type="AlphaFoldDB" id="A0A1G1Z5F3"/>
<sequence length="87" mass="9981">MSQKTQKKTASRKPKRLTQIGHYWFKPIGGRVWYLQEVSHDWADEFVAGSGSIHNKHGTRIAELHGTWMGPIPRPTRKLGLPTFTIK</sequence>
<organism evidence="1 2">
    <name type="scientific">Candidatus Colwellbacteria bacterium RIFCSPLOWO2_01_FULL_48_10</name>
    <dbReference type="NCBI Taxonomy" id="1797690"/>
    <lineage>
        <taxon>Bacteria</taxon>
        <taxon>Candidatus Colwelliibacteriota</taxon>
    </lineage>
</organism>
<dbReference type="EMBL" id="MHIY01000021">
    <property type="protein sequence ID" value="OGY59669.1"/>
    <property type="molecule type" value="Genomic_DNA"/>
</dbReference>
<evidence type="ECO:0000313" key="1">
    <source>
        <dbReference type="EMBL" id="OGY59669.1"/>
    </source>
</evidence>
<evidence type="ECO:0000313" key="2">
    <source>
        <dbReference type="Proteomes" id="UP000178744"/>
    </source>
</evidence>
<comment type="caution">
    <text evidence="1">The sequence shown here is derived from an EMBL/GenBank/DDBJ whole genome shotgun (WGS) entry which is preliminary data.</text>
</comment>
<proteinExistence type="predicted"/>
<name>A0A1G1Z5F3_9BACT</name>
<gene>
    <name evidence="1" type="ORF">A3B23_03270</name>
</gene>
<accession>A0A1G1Z5F3</accession>
<protein>
    <submittedName>
        <fullName evidence="1">Uncharacterized protein</fullName>
    </submittedName>
</protein>
<dbReference type="Proteomes" id="UP000178744">
    <property type="component" value="Unassembled WGS sequence"/>
</dbReference>
<dbReference type="STRING" id="1797690.A3B23_03270"/>